<dbReference type="EMBL" id="JAUQTA010000001">
    <property type="protein sequence ID" value="MDO7868154.1"/>
    <property type="molecule type" value="Genomic_DNA"/>
</dbReference>
<keyword evidence="2" id="KW-1185">Reference proteome</keyword>
<accession>A0ABT9B1G1</accession>
<reference evidence="1 2" key="1">
    <citation type="submission" date="2023-07" db="EMBL/GenBank/DDBJ databases">
        <title>Nocardioides sp. nov WY-20 isolated from soil.</title>
        <authorList>
            <person name="Liu B."/>
            <person name="Wan Y."/>
        </authorList>
    </citation>
    <scope>NUCLEOTIDE SEQUENCE [LARGE SCALE GENOMIC DNA]</scope>
    <source>
        <strain evidence="1 2">WY-20</strain>
    </source>
</reference>
<name>A0ABT9B1G1_9ACTN</name>
<dbReference type="Proteomes" id="UP001233314">
    <property type="component" value="Unassembled WGS sequence"/>
</dbReference>
<evidence type="ECO:0000313" key="1">
    <source>
        <dbReference type="EMBL" id="MDO7868154.1"/>
    </source>
</evidence>
<gene>
    <name evidence="1" type="ORF">Q5722_07205</name>
</gene>
<comment type="caution">
    <text evidence="1">The sequence shown here is derived from an EMBL/GenBank/DDBJ whole genome shotgun (WGS) entry which is preliminary data.</text>
</comment>
<proteinExistence type="predicted"/>
<evidence type="ECO:0000313" key="2">
    <source>
        <dbReference type="Proteomes" id="UP001233314"/>
    </source>
</evidence>
<sequence length="79" mass="8903">MTSTRTKQAARRIMAHYDVKYTEALRLCQFAWILHDELDLPPDVGVALLMHEGIRSPKQLAAYLIANGVDWAPHDGSPM</sequence>
<organism evidence="1 2">
    <name type="scientific">Nocardioides jiangxiensis</name>
    <dbReference type="NCBI Taxonomy" id="3064524"/>
    <lineage>
        <taxon>Bacteria</taxon>
        <taxon>Bacillati</taxon>
        <taxon>Actinomycetota</taxon>
        <taxon>Actinomycetes</taxon>
        <taxon>Propionibacteriales</taxon>
        <taxon>Nocardioidaceae</taxon>
        <taxon>Nocardioides</taxon>
    </lineage>
</organism>
<dbReference type="RefSeq" id="WP_305027530.1">
    <property type="nucleotide sequence ID" value="NZ_JAUQTA010000001.1"/>
</dbReference>
<protein>
    <submittedName>
        <fullName evidence="1">Uncharacterized protein</fullName>
    </submittedName>
</protein>